<keyword evidence="2" id="KW-0184">Conjugation</keyword>
<dbReference type="NCBIfam" id="NF041496">
    <property type="entry name" value="MobQ"/>
    <property type="match status" value="1"/>
</dbReference>
<keyword evidence="3" id="KW-0175">Coiled coil</keyword>
<evidence type="ECO:0000256" key="2">
    <source>
        <dbReference type="ARBA" id="ARBA00022971"/>
    </source>
</evidence>
<keyword evidence="6" id="KW-1185">Reference proteome</keyword>
<gene>
    <name evidence="5" type="ORF">SAMN04487971_1571</name>
</gene>
<reference evidence="6" key="1">
    <citation type="submission" date="2016-10" db="EMBL/GenBank/DDBJ databases">
        <authorList>
            <person name="Varghese N."/>
            <person name="Submissions S."/>
        </authorList>
    </citation>
    <scope>NUCLEOTIDE SEQUENCE [LARGE SCALE GENOMIC DNA]</scope>
    <source>
        <strain evidence="6">CGMCC 1.7655</strain>
    </source>
</reference>
<dbReference type="AlphaFoldDB" id="A0A1G9PDG1"/>
<feature type="domain" description="MobA/MobL protein" evidence="4">
    <location>
        <begin position="2"/>
        <end position="144"/>
    </location>
</feature>
<dbReference type="Gene3D" id="3.30.930.30">
    <property type="match status" value="1"/>
</dbReference>
<feature type="coiled-coil region" evidence="3">
    <location>
        <begin position="135"/>
        <end position="162"/>
    </location>
</feature>
<accession>A0A1G9PDG1</accession>
<name>A0A1G9PDG1_9RHOB</name>
<evidence type="ECO:0000313" key="5">
    <source>
        <dbReference type="EMBL" id="SDL96902.1"/>
    </source>
</evidence>
<proteinExistence type="inferred from homology"/>
<sequence length="298" mass="33889">AHAPDWVHDRAALWNRVEAAETRKNSQLAREIRVALPAELDHAERVELVRDFCQRSFVDRGMVADIALHAPGLTGDERNHHAHVLLTTREIDAEGFTTKNRDWNAVAVLEDWREAWAQDANAALERAGHALRVDHRTLEAQRAEALELAQEARERGDEVEELVQTVRAVELDREPLPQLSIGAWQLKERGIEVAAVRVWHEVRERALEVGRVAQELAGQARDWLGRVAERALEALEPAPDAWGEFFAEAAQGGLRDDLSRDLDRERQVADQAERVRQLELVKEREAHARRDDELGHEL</sequence>
<evidence type="ECO:0000313" key="6">
    <source>
        <dbReference type="Proteomes" id="UP000199555"/>
    </source>
</evidence>
<dbReference type="STRING" id="525640.SAMN04487971_1571"/>
<evidence type="ECO:0000256" key="1">
    <source>
        <dbReference type="ARBA" id="ARBA00010873"/>
    </source>
</evidence>
<organism evidence="5 6">
    <name type="scientific">Paracoccus chinensis</name>
    <dbReference type="NCBI Taxonomy" id="525640"/>
    <lineage>
        <taxon>Bacteria</taxon>
        <taxon>Pseudomonadati</taxon>
        <taxon>Pseudomonadota</taxon>
        <taxon>Alphaproteobacteria</taxon>
        <taxon>Rhodobacterales</taxon>
        <taxon>Paracoccaceae</taxon>
        <taxon>Paracoccus</taxon>
    </lineage>
</organism>
<feature type="non-terminal residue" evidence="5">
    <location>
        <position position="1"/>
    </location>
</feature>
<comment type="similarity">
    <text evidence="1">Belongs to the MobA/MobL family.</text>
</comment>
<evidence type="ECO:0000259" key="4">
    <source>
        <dbReference type="Pfam" id="PF03389"/>
    </source>
</evidence>
<evidence type="ECO:0000256" key="3">
    <source>
        <dbReference type="SAM" id="Coils"/>
    </source>
</evidence>
<protein>
    <submittedName>
        <fullName evidence="5">MobA/MobL family protein</fullName>
    </submittedName>
</protein>
<dbReference type="InterPro" id="IPR005053">
    <property type="entry name" value="MobA_MobL"/>
</dbReference>
<dbReference type="EMBL" id="FNGE01000057">
    <property type="protein sequence ID" value="SDL96902.1"/>
    <property type="molecule type" value="Genomic_DNA"/>
</dbReference>
<dbReference type="Pfam" id="PF03389">
    <property type="entry name" value="MobA_MobL"/>
    <property type="match status" value="1"/>
</dbReference>
<dbReference type="RefSeq" id="WP_139166816.1">
    <property type="nucleotide sequence ID" value="NZ_FNGE01000057.1"/>
</dbReference>
<dbReference type="OrthoDB" id="1826980at2"/>
<dbReference type="Proteomes" id="UP000199555">
    <property type="component" value="Unassembled WGS sequence"/>
</dbReference>